<organism evidence="2">
    <name type="scientific">Ditylum brightwellii</name>
    <dbReference type="NCBI Taxonomy" id="49249"/>
    <lineage>
        <taxon>Eukaryota</taxon>
        <taxon>Sar</taxon>
        <taxon>Stramenopiles</taxon>
        <taxon>Ochrophyta</taxon>
        <taxon>Bacillariophyta</taxon>
        <taxon>Mediophyceae</taxon>
        <taxon>Lithodesmiophycidae</taxon>
        <taxon>Lithodesmiales</taxon>
        <taxon>Lithodesmiaceae</taxon>
        <taxon>Ditylum</taxon>
    </lineage>
</organism>
<gene>
    <name evidence="2" type="ORF">DBRI1063_LOCUS14220</name>
</gene>
<keyword evidence="1" id="KW-1133">Transmembrane helix</keyword>
<proteinExistence type="predicted"/>
<keyword evidence="1" id="KW-0812">Transmembrane</keyword>
<sequence length="131" mass="14697">MYSIIRNFPSVIYMHRGRLYRYEGPRFSADMRSFALKGYENQGEGEEIPPPTTFIGQFRLLGGSLYAELEDAAKGKMGTFGYFVVCMVGMLIGLLISILFMVCYLVFSGPMDPHEDGGAKNKDNSEKVKTN</sequence>
<dbReference type="EMBL" id="HBGN01022295">
    <property type="protein sequence ID" value="CAD9336331.1"/>
    <property type="molecule type" value="Transcribed_RNA"/>
</dbReference>
<accession>A0A6U3S8I8</accession>
<evidence type="ECO:0008006" key="3">
    <source>
        <dbReference type="Google" id="ProtNLM"/>
    </source>
</evidence>
<evidence type="ECO:0000256" key="1">
    <source>
        <dbReference type="SAM" id="Phobius"/>
    </source>
</evidence>
<feature type="transmembrane region" description="Helical" evidence="1">
    <location>
        <begin position="80"/>
        <end position="107"/>
    </location>
</feature>
<dbReference type="AlphaFoldDB" id="A0A6U3S8I8"/>
<reference evidence="2" key="1">
    <citation type="submission" date="2021-01" db="EMBL/GenBank/DDBJ databases">
        <authorList>
            <person name="Corre E."/>
            <person name="Pelletier E."/>
            <person name="Niang G."/>
            <person name="Scheremetjew M."/>
            <person name="Finn R."/>
            <person name="Kale V."/>
            <person name="Holt S."/>
            <person name="Cochrane G."/>
            <person name="Meng A."/>
            <person name="Brown T."/>
            <person name="Cohen L."/>
        </authorList>
    </citation>
    <scope>NUCLEOTIDE SEQUENCE</scope>
    <source>
        <strain evidence="2">Pop2</strain>
    </source>
</reference>
<evidence type="ECO:0000313" key="2">
    <source>
        <dbReference type="EMBL" id="CAD9336331.1"/>
    </source>
</evidence>
<name>A0A6U3S8I8_9STRA</name>
<keyword evidence="1" id="KW-0472">Membrane</keyword>
<protein>
    <recommendedName>
        <fullName evidence="3">Thioredoxin domain-containing protein</fullName>
    </recommendedName>
</protein>